<evidence type="ECO:0000256" key="8">
    <source>
        <dbReference type="ARBA" id="ARBA00023204"/>
    </source>
</evidence>
<keyword evidence="7 9" id="KW-0378">Hydrolase</keyword>
<dbReference type="Pfam" id="PF03167">
    <property type="entry name" value="UDG"/>
    <property type="match status" value="1"/>
</dbReference>
<dbReference type="GO" id="GO:0005737">
    <property type="term" value="C:cytoplasm"/>
    <property type="evidence" value="ECO:0007669"/>
    <property type="project" value="UniProtKB-SubCell"/>
</dbReference>
<dbReference type="InterPro" id="IPR005122">
    <property type="entry name" value="Uracil-DNA_glycosylase-like"/>
</dbReference>
<dbReference type="SMART" id="SM00987">
    <property type="entry name" value="UreE_C"/>
    <property type="match status" value="1"/>
</dbReference>
<gene>
    <name evidence="9" type="primary">ung</name>
    <name evidence="13" type="ORF">SAMN04488023_109109</name>
</gene>
<keyword evidence="9" id="KW-0963">Cytoplasm</keyword>
<dbReference type="SUPFAM" id="SSF52141">
    <property type="entry name" value="Uracil-DNA glycosylase-like"/>
    <property type="match status" value="1"/>
</dbReference>
<dbReference type="NCBIfam" id="NF003592">
    <property type="entry name" value="PRK05254.1-5"/>
    <property type="match status" value="1"/>
</dbReference>
<dbReference type="FunFam" id="3.40.470.10:FF:000001">
    <property type="entry name" value="Uracil-DNA glycosylase"/>
    <property type="match status" value="1"/>
</dbReference>
<dbReference type="Proteomes" id="UP000199572">
    <property type="component" value="Unassembled WGS sequence"/>
</dbReference>
<dbReference type="PANTHER" id="PTHR11264:SF0">
    <property type="entry name" value="URACIL-DNA GLYCOSYLASE"/>
    <property type="match status" value="1"/>
</dbReference>
<dbReference type="CDD" id="cd10027">
    <property type="entry name" value="UDG-F1-like"/>
    <property type="match status" value="1"/>
</dbReference>
<evidence type="ECO:0000256" key="3">
    <source>
        <dbReference type="ARBA" id="ARBA00008184"/>
    </source>
</evidence>
<dbReference type="NCBIfam" id="TIGR00628">
    <property type="entry name" value="ung"/>
    <property type="match status" value="1"/>
</dbReference>
<protein>
    <recommendedName>
        <fullName evidence="5 9">Uracil-DNA glycosylase</fullName>
        <shortName evidence="9">UDG</shortName>
        <ecNumber evidence="4 9">3.2.2.27</ecNumber>
    </recommendedName>
</protein>
<keyword evidence="6 9" id="KW-0227">DNA damage</keyword>
<dbReference type="SMART" id="SM00986">
    <property type="entry name" value="UDG"/>
    <property type="match status" value="1"/>
</dbReference>
<comment type="subcellular location">
    <subcellularLocation>
        <location evidence="9">Cytoplasm</location>
    </subcellularLocation>
</comment>
<dbReference type="STRING" id="390241.SAMN04488023_109109"/>
<dbReference type="EMBL" id="FOGG01000009">
    <property type="protein sequence ID" value="SER45341.1"/>
    <property type="molecule type" value="Genomic_DNA"/>
</dbReference>
<reference evidence="13 14" key="1">
    <citation type="submission" date="2016-10" db="EMBL/GenBank/DDBJ databases">
        <authorList>
            <person name="de Groot N.N."/>
        </authorList>
    </citation>
    <scope>NUCLEOTIDE SEQUENCE [LARGE SCALE GENOMIC DNA]</scope>
    <source>
        <strain evidence="13 14">DSM 18610</strain>
    </source>
</reference>
<dbReference type="PROSITE" id="PS00130">
    <property type="entry name" value="U_DNA_GLYCOSYLASE"/>
    <property type="match status" value="1"/>
</dbReference>
<evidence type="ECO:0000256" key="11">
    <source>
        <dbReference type="RuleBase" id="RU003780"/>
    </source>
</evidence>
<keyword evidence="8 9" id="KW-0234">DNA repair</keyword>
<evidence type="ECO:0000256" key="9">
    <source>
        <dbReference type="HAMAP-Rule" id="MF_00148"/>
    </source>
</evidence>
<dbReference type="NCBIfam" id="NF003588">
    <property type="entry name" value="PRK05254.1-1"/>
    <property type="match status" value="1"/>
</dbReference>
<dbReference type="Gene3D" id="3.40.470.10">
    <property type="entry name" value="Uracil-DNA glycosylase-like domain"/>
    <property type="match status" value="1"/>
</dbReference>
<dbReference type="RefSeq" id="WP_090883793.1">
    <property type="nucleotide sequence ID" value="NZ_FOGG01000009.1"/>
</dbReference>
<dbReference type="GO" id="GO:0004844">
    <property type="term" value="F:uracil DNA N-glycosylase activity"/>
    <property type="evidence" value="ECO:0007669"/>
    <property type="project" value="UniProtKB-UniRule"/>
</dbReference>
<evidence type="ECO:0000256" key="5">
    <source>
        <dbReference type="ARBA" id="ARBA00018429"/>
    </source>
</evidence>
<evidence type="ECO:0000256" key="7">
    <source>
        <dbReference type="ARBA" id="ARBA00022801"/>
    </source>
</evidence>
<dbReference type="EC" id="3.2.2.27" evidence="4 9"/>
<organism evidence="13 14">
    <name type="scientific">Pedobacter rhizosphaerae</name>
    <dbReference type="NCBI Taxonomy" id="390241"/>
    <lineage>
        <taxon>Bacteria</taxon>
        <taxon>Pseudomonadati</taxon>
        <taxon>Bacteroidota</taxon>
        <taxon>Sphingobacteriia</taxon>
        <taxon>Sphingobacteriales</taxon>
        <taxon>Sphingobacteriaceae</taxon>
        <taxon>Pedobacter</taxon>
    </lineage>
</organism>
<comment type="similarity">
    <text evidence="3 9 11">Belongs to the uracil-DNA glycosylase (UDG) superfamily. UNG family.</text>
</comment>
<dbReference type="NCBIfam" id="NF003589">
    <property type="entry name" value="PRK05254.1-2"/>
    <property type="match status" value="1"/>
</dbReference>
<evidence type="ECO:0000256" key="6">
    <source>
        <dbReference type="ARBA" id="ARBA00022763"/>
    </source>
</evidence>
<dbReference type="NCBIfam" id="NF003591">
    <property type="entry name" value="PRK05254.1-4"/>
    <property type="match status" value="1"/>
</dbReference>
<comment type="function">
    <text evidence="2 9 11">Excises uracil residues from the DNA which can arise as a result of misincorporation of dUMP residues by DNA polymerase or due to deamination of cytosine.</text>
</comment>
<dbReference type="AlphaFoldDB" id="A0A1H9PB19"/>
<dbReference type="OrthoDB" id="9804372at2"/>
<evidence type="ECO:0000256" key="2">
    <source>
        <dbReference type="ARBA" id="ARBA00002631"/>
    </source>
</evidence>
<sequence>MSPSLETSWLAVLDQEFEKDYMKSLKAFLQDEKDKGLTIYPKGADIFNALNTTSFDNVKVVILGQDPYHGTGQAHGLSFSVQRGVAIPPSLKNIYKELETDISDFKSPAHGNLTHWAEQGVLLLNATLTVRASEAGSHQNRGWEIFTDEIIKALSQKREHIVFLLWGKYAQAKGALIDQKKHYVLTAAHPSPFSAYNGFFGSKHFSKANQLLVQNNLKPIDWTLPV</sequence>
<evidence type="ECO:0000256" key="4">
    <source>
        <dbReference type="ARBA" id="ARBA00012030"/>
    </source>
</evidence>
<dbReference type="InterPro" id="IPR002043">
    <property type="entry name" value="UDG_fam1"/>
</dbReference>
<comment type="catalytic activity">
    <reaction evidence="1 9 11">
        <text>Hydrolyzes single-stranded DNA or mismatched double-stranded DNA and polynucleotides, releasing free uracil.</text>
        <dbReference type="EC" id="3.2.2.27"/>
    </reaction>
</comment>
<proteinExistence type="inferred from homology"/>
<dbReference type="HAMAP" id="MF_00148">
    <property type="entry name" value="UDG"/>
    <property type="match status" value="1"/>
</dbReference>
<name>A0A1H9PB19_9SPHI</name>
<evidence type="ECO:0000256" key="10">
    <source>
        <dbReference type="PROSITE-ProRule" id="PRU10072"/>
    </source>
</evidence>
<accession>A0A1H9PB19</accession>
<evidence type="ECO:0000313" key="14">
    <source>
        <dbReference type="Proteomes" id="UP000199572"/>
    </source>
</evidence>
<dbReference type="PANTHER" id="PTHR11264">
    <property type="entry name" value="URACIL-DNA GLYCOSYLASE"/>
    <property type="match status" value="1"/>
</dbReference>
<evidence type="ECO:0000256" key="1">
    <source>
        <dbReference type="ARBA" id="ARBA00001400"/>
    </source>
</evidence>
<dbReference type="InterPro" id="IPR018085">
    <property type="entry name" value="Ura-DNA_Glyclase_AS"/>
</dbReference>
<feature type="domain" description="Uracil-DNA glycosylase-like" evidence="12">
    <location>
        <begin position="51"/>
        <end position="212"/>
    </location>
</feature>
<feature type="active site" description="Proton acceptor" evidence="9 10">
    <location>
        <position position="66"/>
    </location>
</feature>
<evidence type="ECO:0000313" key="13">
    <source>
        <dbReference type="EMBL" id="SER45341.1"/>
    </source>
</evidence>
<keyword evidence="14" id="KW-1185">Reference proteome</keyword>
<dbReference type="GO" id="GO:0097510">
    <property type="term" value="P:base-excision repair, AP site formation via deaminated base removal"/>
    <property type="evidence" value="ECO:0007669"/>
    <property type="project" value="TreeGrafter"/>
</dbReference>
<evidence type="ECO:0000259" key="12">
    <source>
        <dbReference type="SMART" id="SM00986"/>
    </source>
</evidence>
<dbReference type="InterPro" id="IPR036895">
    <property type="entry name" value="Uracil-DNA_glycosylase-like_sf"/>
</dbReference>